<sequence length="284" mass="33552">MSSRPDFAPIIQQWWKNLGFGQQFILFLQITVRFTDSFFVPLLYKLYNQTQLVQNGDYWRLFTAPLFSVSYIQIIINWMLFQLIVNPYETTVGSTYFIFDFFFKSFVLESINFLVNFGLSQYDINYQYTLSYGISGLTIYYLCSKLLASPYSKSNFYLFQITNYNLLVTIPLVTFLYTQKLIFIFAFQIAIFEWFFFDGMLIRLSNNSIEKLSQIFGQFKKYNSYKQPSQSLQEPKLFVESAKIQEGIQKEAVQEFGGRGITIGTDQEVERQWRAQGQNNYQQI</sequence>
<feature type="transmembrane region" description="Helical" evidence="1">
    <location>
        <begin position="24"/>
        <end position="44"/>
    </location>
</feature>
<dbReference type="AlphaFoldDB" id="A0A8S1QEV6"/>
<keyword evidence="1" id="KW-1133">Transmembrane helix</keyword>
<organism evidence="2 3">
    <name type="scientific">Paramecium primaurelia</name>
    <dbReference type="NCBI Taxonomy" id="5886"/>
    <lineage>
        <taxon>Eukaryota</taxon>
        <taxon>Sar</taxon>
        <taxon>Alveolata</taxon>
        <taxon>Ciliophora</taxon>
        <taxon>Intramacronucleata</taxon>
        <taxon>Oligohymenophorea</taxon>
        <taxon>Peniculida</taxon>
        <taxon>Parameciidae</taxon>
        <taxon>Paramecium</taxon>
    </lineage>
</organism>
<feature type="transmembrane region" description="Helical" evidence="1">
    <location>
        <begin position="125"/>
        <end position="143"/>
    </location>
</feature>
<feature type="transmembrane region" description="Helical" evidence="1">
    <location>
        <begin position="64"/>
        <end position="85"/>
    </location>
</feature>
<feature type="transmembrane region" description="Helical" evidence="1">
    <location>
        <begin position="97"/>
        <end position="119"/>
    </location>
</feature>
<evidence type="ECO:0000313" key="2">
    <source>
        <dbReference type="EMBL" id="CAD8114459.1"/>
    </source>
</evidence>
<protein>
    <recommendedName>
        <fullName evidence="4">Derlin</fullName>
    </recommendedName>
</protein>
<gene>
    <name evidence="2" type="ORF">PPRIM_AZ9-3.1.T1600020</name>
</gene>
<proteinExistence type="predicted"/>
<comment type="caution">
    <text evidence="2">The sequence shown here is derived from an EMBL/GenBank/DDBJ whole genome shotgun (WGS) entry which is preliminary data.</text>
</comment>
<keyword evidence="3" id="KW-1185">Reference proteome</keyword>
<dbReference type="EMBL" id="CAJJDM010000165">
    <property type="protein sequence ID" value="CAD8114459.1"/>
    <property type="molecule type" value="Genomic_DNA"/>
</dbReference>
<dbReference type="OMA" id="IFEWFFF"/>
<name>A0A8S1QEV6_PARPR</name>
<keyword evidence="1" id="KW-0472">Membrane</keyword>
<reference evidence="2" key="1">
    <citation type="submission" date="2021-01" db="EMBL/GenBank/DDBJ databases">
        <authorList>
            <consortium name="Genoscope - CEA"/>
            <person name="William W."/>
        </authorList>
    </citation>
    <scope>NUCLEOTIDE SEQUENCE</scope>
</reference>
<evidence type="ECO:0000256" key="1">
    <source>
        <dbReference type="SAM" id="Phobius"/>
    </source>
</evidence>
<keyword evidence="1" id="KW-0812">Transmembrane</keyword>
<feature type="transmembrane region" description="Helical" evidence="1">
    <location>
        <begin position="182"/>
        <end position="202"/>
    </location>
</feature>
<dbReference type="Proteomes" id="UP000688137">
    <property type="component" value="Unassembled WGS sequence"/>
</dbReference>
<evidence type="ECO:0000313" key="3">
    <source>
        <dbReference type="Proteomes" id="UP000688137"/>
    </source>
</evidence>
<accession>A0A8S1QEV6</accession>
<evidence type="ECO:0008006" key="4">
    <source>
        <dbReference type="Google" id="ProtNLM"/>
    </source>
</evidence>